<dbReference type="Proteomes" id="UP000030765">
    <property type="component" value="Unassembled WGS sequence"/>
</dbReference>
<dbReference type="EMBL" id="ATLV01015099">
    <property type="status" value="NOT_ANNOTATED_CDS"/>
    <property type="molecule type" value="Genomic_DNA"/>
</dbReference>
<evidence type="ECO:0000313" key="2">
    <source>
        <dbReference type="EnsemblMetazoa" id="ASIC007502-PA"/>
    </source>
</evidence>
<dbReference type="EMBL" id="KE525002">
    <property type="protein sequence ID" value="KFB40043.1"/>
    <property type="molecule type" value="Genomic_DNA"/>
</dbReference>
<evidence type="ECO:0000313" key="1">
    <source>
        <dbReference type="EMBL" id="KFB40043.1"/>
    </source>
</evidence>
<accession>A0A084VPZ9</accession>
<keyword evidence="3" id="KW-1185">Reference proteome</keyword>
<sequence>MCKQRQRIVITHRVRVLRKPITPENVAHSDDRTSNIPPFAQISLAWGGCGGCGAVHFVT</sequence>
<gene>
    <name evidence="1" type="ORF">ZHAS_00007502</name>
</gene>
<dbReference type="EnsemblMetazoa" id="ASIC007502-RA">
    <property type="protein sequence ID" value="ASIC007502-PA"/>
    <property type="gene ID" value="ASIC007502"/>
</dbReference>
<reference evidence="1 3" key="1">
    <citation type="journal article" date="2014" name="BMC Genomics">
        <title>Genome sequence of Anopheles sinensis provides insight into genetics basis of mosquito competence for malaria parasites.</title>
        <authorList>
            <person name="Zhou D."/>
            <person name="Zhang D."/>
            <person name="Ding G."/>
            <person name="Shi L."/>
            <person name="Hou Q."/>
            <person name="Ye Y."/>
            <person name="Xu Y."/>
            <person name="Zhou H."/>
            <person name="Xiong C."/>
            <person name="Li S."/>
            <person name="Yu J."/>
            <person name="Hong S."/>
            <person name="Yu X."/>
            <person name="Zou P."/>
            <person name="Chen C."/>
            <person name="Chang X."/>
            <person name="Wang W."/>
            <person name="Lv Y."/>
            <person name="Sun Y."/>
            <person name="Ma L."/>
            <person name="Shen B."/>
            <person name="Zhu C."/>
        </authorList>
    </citation>
    <scope>NUCLEOTIDE SEQUENCE [LARGE SCALE GENOMIC DNA]</scope>
</reference>
<reference evidence="2" key="2">
    <citation type="submission" date="2020-05" db="UniProtKB">
        <authorList>
            <consortium name="EnsemblMetazoa"/>
        </authorList>
    </citation>
    <scope>IDENTIFICATION</scope>
</reference>
<organism evidence="1">
    <name type="scientific">Anopheles sinensis</name>
    <name type="common">Mosquito</name>
    <dbReference type="NCBI Taxonomy" id="74873"/>
    <lineage>
        <taxon>Eukaryota</taxon>
        <taxon>Metazoa</taxon>
        <taxon>Ecdysozoa</taxon>
        <taxon>Arthropoda</taxon>
        <taxon>Hexapoda</taxon>
        <taxon>Insecta</taxon>
        <taxon>Pterygota</taxon>
        <taxon>Neoptera</taxon>
        <taxon>Endopterygota</taxon>
        <taxon>Diptera</taxon>
        <taxon>Nematocera</taxon>
        <taxon>Culicoidea</taxon>
        <taxon>Culicidae</taxon>
        <taxon>Anophelinae</taxon>
        <taxon>Anopheles</taxon>
    </lineage>
</organism>
<protein>
    <submittedName>
        <fullName evidence="1 2">Uncharacterized protein</fullName>
    </submittedName>
</protein>
<evidence type="ECO:0000313" key="3">
    <source>
        <dbReference type="Proteomes" id="UP000030765"/>
    </source>
</evidence>
<proteinExistence type="predicted"/>
<name>A0A084VPZ9_ANOSI</name>
<dbReference type="AlphaFoldDB" id="A0A084VPZ9"/>
<dbReference type="VEuPathDB" id="VectorBase:ASIC007502"/>